<dbReference type="Proteomes" id="UP000002881">
    <property type="component" value="Chromosome"/>
</dbReference>
<dbReference type="HOGENOM" id="CLU_150610_0_0_0"/>
<accession>I2F3I7</accession>
<gene>
    <name evidence="2" type="ORF">Theba_0776</name>
</gene>
<dbReference type="InterPro" id="IPR013433">
    <property type="entry name" value="PHA_gran_rgn"/>
</dbReference>
<dbReference type="EMBL" id="CP003532">
    <property type="protein sequence ID" value="AFK06490.1"/>
    <property type="molecule type" value="Genomic_DNA"/>
</dbReference>
<evidence type="ECO:0000313" key="3">
    <source>
        <dbReference type="Proteomes" id="UP000002881"/>
    </source>
</evidence>
<keyword evidence="1" id="KW-0175">Coiled coil</keyword>
<evidence type="ECO:0000256" key="1">
    <source>
        <dbReference type="SAM" id="Coils"/>
    </source>
</evidence>
<dbReference type="eggNOG" id="ENOG5033D7N">
    <property type="taxonomic scope" value="Bacteria"/>
</dbReference>
<dbReference type="GeneID" id="87106618"/>
<dbReference type="RefSeq" id="WP_014730544.1">
    <property type="nucleotide sequence ID" value="NC_017934.1"/>
</dbReference>
<keyword evidence="3" id="KW-1185">Reference proteome</keyword>
<dbReference type="STRING" id="660470.Theba_0776"/>
<reference evidence="2 3" key="1">
    <citation type="journal article" date="2012" name="Genome Biol. Evol.">
        <title>Genome Sequence of the Mesophilic Thermotogales Bacterium Mesotoga prima MesG1.Ag.4.2 Reveals the Largest Thermotogales Genome To Date.</title>
        <authorList>
            <person name="Zhaxybayeva O."/>
            <person name="Swithers K.S."/>
            <person name="Foght J."/>
            <person name="Green A.G."/>
            <person name="Bruce D."/>
            <person name="Detter C."/>
            <person name="Han S."/>
            <person name="Teshima H."/>
            <person name="Han J."/>
            <person name="Woyke T."/>
            <person name="Pitluck S."/>
            <person name="Nolan M."/>
            <person name="Ivanova N."/>
            <person name="Pati A."/>
            <person name="Land M.L."/>
            <person name="Dlutek M."/>
            <person name="Doolittle W.F."/>
            <person name="Noll K.M."/>
            <person name="Nesbo C.L."/>
        </authorList>
    </citation>
    <scope>NUCLEOTIDE SEQUENCE [LARGE SCALE GENOMIC DNA]</scope>
    <source>
        <strain evidence="3">mesG1.Ag.4.2</strain>
    </source>
</reference>
<proteinExistence type="predicted"/>
<evidence type="ECO:0000313" key="2">
    <source>
        <dbReference type="EMBL" id="AFK06490.1"/>
    </source>
</evidence>
<dbReference type="Pfam" id="PF09650">
    <property type="entry name" value="PHA_gran_rgn"/>
    <property type="match status" value="1"/>
</dbReference>
<sequence>MKELSVIIEHTLGIEEAIKRLNKKIEELKSEYEGKFALDSTWEDDSLRFRLKAAGMKTEGSVKFADSTVTLSGKLPLTLAAFRGRIESTLRAELLKVLCDCD</sequence>
<name>I2F3I7_9BACT</name>
<protein>
    <submittedName>
        <fullName evidence="2">Putative polyhydroxyalkanoic acid system protein (PHA_gran_rgn)</fullName>
    </submittedName>
</protein>
<dbReference type="AlphaFoldDB" id="I2F3I7"/>
<dbReference type="KEGG" id="mpg:Theba_0776"/>
<organism evidence="2 3">
    <name type="scientific">Mesotoga prima MesG1.Ag.4.2</name>
    <dbReference type="NCBI Taxonomy" id="660470"/>
    <lineage>
        <taxon>Bacteria</taxon>
        <taxon>Thermotogati</taxon>
        <taxon>Thermotogota</taxon>
        <taxon>Thermotogae</taxon>
        <taxon>Kosmotogales</taxon>
        <taxon>Kosmotogaceae</taxon>
        <taxon>Mesotoga</taxon>
    </lineage>
</organism>
<feature type="coiled-coil region" evidence="1">
    <location>
        <begin position="11"/>
        <end position="38"/>
    </location>
</feature>